<accession>A0A372EED0</accession>
<gene>
    <name evidence="3" type="ORF">DY262_20075</name>
</gene>
<keyword evidence="2" id="KW-0472">Membrane</keyword>
<sequence length="76" mass="7959">MKESSRSGPAEGRSRLSRRTLFAGAGTAGAVAAVASVMPVAQAPESTASEPKPAPERGGGYTLSEHVKHYYRTTRL</sequence>
<dbReference type="EMBL" id="QVLS01000015">
    <property type="protein sequence ID" value="RFP76230.1"/>
    <property type="molecule type" value="Genomic_DNA"/>
</dbReference>
<evidence type="ECO:0000256" key="1">
    <source>
        <dbReference type="SAM" id="MobiDB-lite"/>
    </source>
</evidence>
<feature type="region of interest" description="Disordered" evidence="1">
    <location>
        <begin position="41"/>
        <end position="66"/>
    </location>
</feature>
<dbReference type="Proteomes" id="UP000261931">
    <property type="component" value="Unassembled WGS sequence"/>
</dbReference>
<keyword evidence="2" id="KW-1133">Transmembrane helix</keyword>
<dbReference type="RefSeq" id="WP_116960848.1">
    <property type="nucleotide sequence ID" value="NZ_QVLS01000015.1"/>
</dbReference>
<keyword evidence="4" id="KW-1185">Reference proteome</keyword>
<dbReference type="InterPro" id="IPR006311">
    <property type="entry name" value="TAT_signal"/>
</dbReference>
<protein>
    <submittedName>
        <fullName evidence="3">Formate dehydrogenase</fullName>
    </submittedName>
</protein>
<reference evidence="3 4" key="1">
    <citation type="submission" date="2018-08" db="EMBL/GenBank/DDBJ databases">
        <title>Hydrogenophaga sp. LA-38 isolated from sludge.</title>
        <authorList>
            <person name="Im W.-T."/>
        </authorList>
    </citation>
    <scope>NUCLEOTIDE SEQUENCE [LARGE SCALE GENOMIC DNA]</scope>
    <source>
        <strain evidence="3 4">LA-38</strain>
    </source>
</reference>
<proteinExistence type="predicted"/>
<evidence type="ECO:0000256" key="2">
    <source>
        <dbReference type="SAM" id="Phobius"/>
    </source>
</evidence>
<organism evidence="3 4">
    <name type="scientific">Hydrogenophaga borbori</name>
    <dbReference type="NCBI Taxonomy" id="2294117"/>
    <lineage>
        <taxon>Bacteria</taxon>
        <taxon>Pseudomonadati</taxon>
        <taxon>Pseudomonadota</taxon>
        <taxon>Betaproteobacteria</taxon>
        <taxon>Burkholderiales</taxon>
        <taxon>Comamonadaceae</taxon>
        <taxon>Hydrogenophaga</taxon>
    </lineage>
</organism>
<evidence type="ECO:0000313" key="3">
    <source>
        <dbReference type="EMBL" id="RFP76230.1"/>
    </source>
</evidence>
<dbReference type="AlphaFoldDB" id="A0A372EED0"/>
<feature type="transmembrane region" description="Helical" evidence="2">
    <location>
        <begin position="21"/>
        <end position="41"/>
    </location>
</feature>
<dbReference type="PROSITE" id="PS51318">
    <property type="entry name" value="TAT"/>
    <property type="match status" value="1"/>
</dbReference>
<comment type="caution">
    <text evidence="3">The sequence shown here is derived from an EMBL/GenBank/DDBJ whole genome shotgun (WGS) entry which is preliminary data.</text>
</comment>
<keyword evidence="2" id="KW-0812">Transmembrane</keyword>
<evidence type="ECO:0000313" key="4">
    <source>
        <dbReference type="Proteomes" id="UP000261931"/>
    </source>
</evidence>
<name>A0A372EED0_9BURK</name>